<accession>D8S9H9</accession>
<gene>
    <name evidence="11" type="ORF">SELMODRAFT_112009</name>
</gene>
<feature type="domain" description="C3H1-type" evidence="9">
    <location>
        <begin position="185"/>
        <end position="201"/>
    </location>
</feature>
<evidence type="ECO:0000313" key="12">
    <source>
        <dbReference type="Proteomes" id="UP000001514"/>
    </source>
</evidence>
<dbReference type="GO" id="GO:0003723">
    <property type="term" value="F:RNA binding"/>
    <property type="evidence" value="ECO:0007669"/>
    <property type="project" value="UniProtKB-UniRule"/>
</dbReference>
<keyword evidence="2 7" id="KW-0863">Zinc-finger</keyword>
<dbReference type="InterPro" id="IPR056276">
    <property type="entry name" value="AtC3H46-like_PABC-like"/>
</dbReference>
<evidence type="ECO:0000256" key="1">
    <source>
        <dbReference type="ARBA" id="ARBA00022723"/>
    </source>
</evidence>
<dbReference type="CDD" id="cd12458">
    <property type="entry name" value="RRM_AtC3H46_like"/>
    <property type="match status" value="1"/>
</dbReference>
<dbReference type="FunCoup" id="D8S9H9">
    <property type="interactions" value="591"/>
</dbReference>
<dbReference type="EMBL" id="GL377608">
    <property type="protein sequence ID" value="EFJ18963.1"/>
    <property type="molecule type" value="Genomic_DNA"/>
</dbReference>
<keyword evidence="12" id="KW-1185">Reference proteome</keyword>
<evidence type="ECO:0000256" key="3">
    <source>
        <dbReference type="ARBA" id="ARBA00022833"/>
    </source>
</evidence>
<sequence>MDAYEATQLVFARVQAQDPENVSKIIGLMLLQDRSEQEMARLALGSDALLQSAIAKARRELGLFAANPHPGLSDQHHHHRQHHHQQRINRPSLLFIPEGGTVSSSPSNLFQPSPSPDEFATDQWLLNHNHQFQLHQDPLLKNTSRFSTSSSPAADAQRRHLQQLQFPASHYPSSHDLAMALTCKPCLYYSKGHCKRGTSCRSPSSGSLERLEMELQELLRGRRTPVSIASLPQLYFEKFGRALQAQGYLTESQRHGKAGCSLTKLLARLKGSVALIDRPHGQHAVVLAEDAQRFVGYRADRDDLKDVNPSSRQIYLTFPAESTFTEDDVSAHFRSYGPVQDVRIPYQQKRMFGFVTFIYPETVKAILSEGNPHYICGARVLVKPYREKAKLGER</sequence>
<keyword evidence="4 6" id="KW-0694">RNA-binding</keyword>
<dbReference type="InterPro" id="IPR025605">
    <property type="entry name" value="OST-HTH/LOTUS_dom"/>
</dbReference>
<dbReference type="STRING" id="88036.D8S9H9"/>
<dbReference type="eggNOG" id="ENOG502QS3A">
    <property type="taxonomic scope" value="Eukaryota"/>
</dbReference>
<organism evidence="12">
    <name type="scientific">Selaginella moellendorffii</name>
    <name type="common">Spikemoss</name>
    <dbReference type="NCBI Taxonomy" id="88036"/>
    <lineage>
        <taxon>Eukaryota</taxon>
        <taxon>Viridiplantae</taxon>
        <taxon>Streptophyta</taxon>
        <taxon>Embryophyta</taxon>
        <taxon>Tracheophyta</taxon>
        <taxon>Lycopodiopsida</taxon>
        <taxon>Selaginellales</taxon>
        <taxon>Selaginellaceae</taxon>
        <taxon>Selaginella</taxon>
    </lineage>
</organism>
<feature type="domain" description="RRM" evidence="8">
    <location>
        <begin position="312"/>
        <end position="387"/>
    </location>
</feature>
<feature type="domain" description="HTH OST-type" evidence="10">
    <location>
        <begin position="207"/>
        <end position="290"/>
    </location>
</feature>
<protein>
    <recommendedName>
        <fullName evidence="13">RRM domain-containing protein</fullName>
    </recommendedName>
</protein>
<dbReference type="InterPro" id="IPR000571">
    <property type="entry name" value="Znf_CCCH"/>
</dbReference>
<keyword evidence="1 7" id="KW-0479">Metal-binding</keyword>
<dbReference type="InterPro" id="IPR012677">
    <property type="entry name" value="Nucleotide-bd_a/b_plait_sf"/>
</dbReference>
<dbReference type="PROSITE" id="PS50102">
    <property type="entry name" value="RRM"/>
    <property type="match status" value="1"/>
</dbReference>
<dbReference type="InParanoid" id="D8S9H9"/>
<reference evidence="11 12" key="1">
    <citation type="journal article" date="2011" name="Science">
        <title>The Selaginella genome identifies genetic changes associated with the evolution of vascular plants.</title>
        <authorList>
            <person name="Banks J.A."/>
            <person name="Nishiyama T."/>
            <person name="Hasebe M."/>
            <person name="Bowman J.L."/>
            <person name="Gribskov M."/>
            <person name="dePamphilis C."/>
            <person name="Albert V.A."/>
            <person name="Aono N."/>
            <person name="Aoyama T."/>
            <person name="Ambrose B.A."/>
            <person name="Ashton N.W."/>
            <person name="Axtell M.J."/>
            <person name="Barker E."/>
            <person name="Barker M.S."/>
            <person name="Bennetzen J.L."/>
            <person name="Bonawitz N.D."/>
            <person name="Chapple C."/>
            <person name="Cheng C."/>
            <person name="Correa L.G."/>
            <person name="Dacre M."/>
            <person name="DeBarry J."/>
            <person name="Dreyer I."/>
            <person name="Elias M."/>
            <person name="Engstrom E.M."/>
            <person name="Estelle M."/>
            <person name="Feng L."/>
            <person name="Finet C."/>
            <person name="Floyd S.K."/>
            <person name="Frommer W.B."/>
            <person name="Fujita T."/>
            <person name="Gramzow L."/>
            <person name="Gutensohn M."/>
            <person name="Harholt J."/>
            <person name="Hattori M."/>
            <person name="Heyl A."/>
            <person name="Hirai T."/>
            <person name="Hiwatashi Y."/>
            <person name="Ishikawa M."/>
            <person name="Iwata M."/>
            <person name="Karol K.G."/>
            <person name="Koehler B."/>
            <person name="Kolukisaoglu U."/>
            <person name="Kubo M."/>
            <person name="Kurata T."/>
            <person name="Lalonde S."/>
            <person name="Li K."/>
            <person name="Li Y."/>
            <person name="Litt A."/>
            <person name="Lyons E."/>
            <person name="Manning G."/>
            <person name="Maruyama T."/>
            <person name="Michael T.P."/>
            <person name="Mikami K."/>
            <person name="Miyazaki S."/>
            <person name="Morinaga S."/>
            <person name="Murata T."/>
            <person name="Mueller-Roeber B."/>
            <person name="Nelson D.R."/>
            <person name="Obara M."/>
            <person name="Oguri Y."/>
            <person name="Olmstead R.G."/>
            <person name="Onodera N."/>
            <person name="Petersen B.L."/>
            <person name="Pils B."/>
            <person name="Prigge M."/>
            <person name="Rensing S.A."/>
            <person name="Riano-Pachon D.M."/>
            <person name="Roberts A.W."/>
            <person name="Sato Y."/>
            <person name="Scheller H.V."/>
            <person name="Schulz B."/>
            <person name="Schulz C."/>
            <person name="Shakirov E.V."/>
            <person name="Shibagaki N."/>
            <person name="Shinohara N."/>
            <person name="Shippen D.E."/>
            <person name="Soerensen I."/>
            <person name="Sotooka R."/>
            <person name="Sugimoto N."/>
            <person name="Sugita M."/>
            <person name="Sumikawa N."/>
            <person name="Tanurdzic M."/>
            <person name="Theissen G."/>
            <person name="Ulvskov P."/>
            <person name="Wakazuki S."/>
            <person name="Weng J.K."/>
            <person name="Willats W.W."/>
            <person name="Wipf D."/>
            <person name="Wolf P.G."/>
            <person name="Yang L."/>
            <person name="Zimmer A.D."/>
            <person name="Zhu Q."/>
            <person name="Mitros T."/>
            <person name="Hellsten U."/>
            <person name="Loque D."/>
            <person name="Otillar R."/>
            <person name="Salamov A."/>
            <person name="Schmutz J."/>
            <person name="Shapiro H."/>
            <person name="Lindquist E."/>
            <person name="Lucas S."/>
            <person name="Rokhsar D."/>
            <person name="Grigoriev I.V."/>
        </authorList>
    </citation>
    <scope>NUCLEOTIDE SEQUENCE [LARGE SCALE GENOMIC DNA]</scope>
</reference>
<dbReference type="Gene3D" id="3.30.70.330">
    <property type="match status" value="1"/>
</dbReference>
<dbReference type="Proteomes" id="UP000001514">
    <property type="component" value="Unassembled WGS sequence"/>
</dbReference>
<dbReference type="SMART" id="SM00360">
    <property type="entry name" value="RRM"/>
    <property type="match status" value="1"/>
</dbReference>
<dbReference type="InterPro" id="IPR034365">
    <property type="entry name" value="AtC3H46-like_RRM"/>
</dbReference>
<evidence type="ECO:0000256" key="4">
    <source>
        <dbReference type="ARBA" id="ARBA00022884"/>
    </source>
</evidence>
<dbReference type="Pfam" id="PF23182">
    <property type="entry name" value="PABC_AtC3H46"/>
    <property type="match status" value="1"/>
</dbReference>
<dbReference type="OMA" id="DRRTHCE"/>
<evidence type="ECO:0000256" key="6">
    <source>
        <dbReference type="PROSITE-ProRule" id="PRU00176"/>
    </source>
</evidence>
<dbReference type="InterPro" id="IPR000504">
    <property type="entry name" value="RRM_dom"/>
</dbReference>
<name>D8S9H9_SELML</name>
<dbReference type="Pfam" id="PF00076">
    <property type="entry name" value="RRM_1"/>
    <property type="match status" value="1"/>
</dbReference>
<evidence type="ECO:0000259" key="8">
    <source>
        <dbReference type="PROSITE" id="PS50102"/>
    </source>
</evidence>
<evidence type="ECO:0000256" key="5">
    <source>
        <dbReference type="ARBA" id="ARBA00023125"/>
    </source>
</evidence>
<proteinExistence type="predicted"/>
<dbReference type="PANTHER" id="PTHR24009">
    <property type="entry name" value="RNA-BINDING (RRM/RBD/RNP MOTIFS)"/>
    <property type="match status" value="1"/>
</dbReference>
<dbReference type="Gramene" id="EFJ18963">
    <property type="protein sequence ID" value="EFJ18963"/>
    <property type="gene ID" value="SELMODRAFT_112009"/>
</dbReference>
<evidence type="ECO:0000313" key="11">
    <source>
        <dbReference type="EMBL" id="EFJ18963.1"/>
    </source>
</evidence>
<dbReference type="AlphaFoldDB" id="D8S9H9"/>
<dbReference type="FunFam" id="3.30.70.330:FF:000678">
    <property type="entry name" value="zinc finger CCCH domain-containing protein 53-like isoform X2"/>
    <property type="match status" value="1"/>
</dbReference>
<dbReference type="PROSITE" id="PS51644">
    <property type="entry name" value="HTH_OST"/>
    <property type="match status" value="1"/>
</dbReference>
<evidence type="ECO:0000256" key="2">
    <source>
        <dbReference type="ARBA" id="ARBA00022771"/>
    </source>
</evidence>
<dbReference type="PANTHER" id="PTHR24009:SF0">
    <property type="entry name" value="ZINC FINGER CCCH DOMAIN-CONTAINING PROTEIN 18"/>
    <property type="match status" value="1"/>
</dbReference>
<evidence type="ECO:0000259" key="10">
    <source>
        <dbReference type="PROSITE" id="PS51644"/>
    </source>
</evidence>
<dbReference type="KEGG" id="smo:SELMODRAFT_112009"/>
<feature type="zinc finger region" description="C3H1-type" evidence="7">
    <location>
        <begin position="185"/>
        <end position="201"/>
    </location>
</feature>
<evidence type="ECO:0008006" key="13">
    <source>
        <dbReference type="Google" id="ProtNLM"/>
    </source>
</evidence>
<dbReference type="GO" id="GO:0003677">
    <property type="term" value="F:DNA binding"/>
    <property type="evidence" value="ECO:0007669"/>
    <property type="project" value="UniProtKB-KW"/>
</dbReference>
<evidence type="ECO:0000259" key="9">
    <source>
        <dbReference type="PROSITE" id="PS50103"/>
    </source>
</evidence>
<keyword evidence="5" id="KW-0238">DNA-binding</keyword>
<dbReference type="GO" id="GO:0008270">
    <property type="term" value="F:zinc ion binding"/>
    <property type="evidence" value="ECO:0007669"/>
    <property type="project" value="UniProtKB-KW"/>
</dbReference>
<evidence type="ECO:0000256" key="7">
    <source>
        <dbReference type="PROSITE-ProRule" id="PRU00723"/>
    </source>
</evidence>
<dbReference type="InterPro" id="IPR035979">
    <property type="entry name" value="RBD_domain_sf"/>
</dbReference>
<dbReference type="SUPFAM" id="SSF54928">
    <property type="entry name" value="RNA-binding domain, RBD"/>
    <property type="match status" value="1"/>
</dbReference>
<keyword evidence="3 7" id="KW-0862">Zinc</keyword>
<dbReference type="HOGENOM" id="CLU_028778_2_0_1"/>
<dbReference type="PROSITE" id="PS50103">
    <property type="entry name" value="ZF_C3H1"/>
    <property type="match status" value="1"/>
</dbReference>